<reference evidence="1 2" key="1">
    <citation type="submission" date="2020-09" db="EMBL/GenBank/DDBJ databases">
        <title>De no assembly of potato wild relative species, Solanum commersonii.</title>
        <authorList>
            <person name="Cho K."/>
        </authorList>
    </citation>
    <scope>NUCLEOTIDE SEQUENCE [LARGE SCALE GENOMIC DNA]</scope>
    <source>
        <strain evidence="1">LZ3.2</strain>
        <tissue evidence="1">Leaf</tissue>
    </source>
</reference>
<dbReference type="GO" id="GO:0005634">
    <property type="term" value="C:nucleus"/>
    <property type="evidence" value="ECO:0007669"/>
    <property type="project" value="TreeGrafter"/>
</dbReference>
<dbReference type="AlphaFoldDB" id="A0A9J6ASJ6"/>
<gene>
    <name evidence="1" type="ORF">H5410_012775</name>
</gene>
<dbReference type="InterPro" id="IPR045890">
    <property type="entry name" value="POB1-like"/>
</dbReference>
<dbReference type="EMBL" id="JACXVP010000002">
    <property type="protein sequence ID" value="KAG5627557.1"/>
    <property type="molecule type" value="Genomic_DNA"/>
</dbReference>
<evidence type="ECO:0000313" key="2">
    <source>
        <dbReference type="Proteomes" id="UP000824120"/>
    </source>
</evidence>
<dbReference type="Proteomes" id="UP000824120">
    <property type="component" value="Chromosome 2"/>
</dbReference>
<organism evidence="1 2">
    <name type="scientific">Solanum commersonii</name>
    <name type="common">Commerson's wild potato</name>
    <name type="synonym">Commerson's nightshade</name>
    <dbReference type="NCBI Taxonomy" id="4109"/>
    <lineage>
        <taxon>Eukaryota</taxon>
        <taxon>Viridiplantae</taxon>
        <taxon>Streptophyta</taxon>
        <taxon>Embryophyta</taxon>
        <taxon>Tracheophyta</taxon>
        <taxon>Spermatophyta</taxon>
        <taxon>Magnoliopsida</taxon>
        <taxon>eudicotyledons</taxon>
        <taxon>Gunneridae</taxon>
        <taxon>Pentapetalae</taxon>
        <taxon>asterids</taxon>
        <taxon>lamiids</taxon>
        <taxon>Solanales</taxon>
        <taxon>Solanaceae</taxon>
        <taxon>Solanoideae</taxon>
        <taxon>Solaneae</taxon>
        <taxon>Solanum</taxon>
    </lineage>
</organism>
<name>A0A9J6ASJ6_SOLCO</name>
<dbReference type="OrthoDB" id="668062at2759"/>
<protein>
    <submittedName>
        <fullName evidence="1">Uncharacterized protein</fullName>
    </submittedName>
</protein>
<sequence length="81" mass="9244">MYCNTLSITTPTGLLDVLMVVGKFEIASCMRYCSNELQKQQVAIESTLLYLDLPFKVSMVDVVQLLIDVARLNLRFRDINK</sequence>
<dbReference type="PANTHER" id="PTHR46336">
    <property type="entry name" value="OS02G0260700 PROTEIN"/>
    <property type="match status" value="1"/>
</dbReference>
<accession>A0A9J6ASJ6</accession>
<dbReference type="GO" id="GO:0010114">
    <property type="term" value="P:response to red light"/>
    <property type="evidence" value="ECO:0007669"/>
    <property type="project" value="TreeGrafter"/>
</dbReference>
<dbReference type="PANTHER" id="PTHR46336:SF18">
    <property type="entry name" value="BTB_POZ DOMAIN-CONTAINING PROTEIN POB1-LIKE"/>
    <property type="match status" value="1"/>
</dbReference>
<comment type="caution">
    <text evidence="1">The sequence shown here is derived from an EMBL/GenBank/DDBJ whole genome shotgun (WGS) entry which is preliminary data.</text>
</comment>
<keyword evidence="2" id="KW-1185">Reference proteome</keyword>
<evidence type="ECO:0000313" key="1">
    <source>
        <dbReference type="EMBL" id="KAG5627557.1"/>
    </source>
</evidence>
<proteinExistence type="predicted"/>